<accession>A0ABS9M981</accession>
<evidence type="ECO:0000313" key="1">
    <source>
        <dbReference type="EMBL" id="MCG4527362.1"/>
    </source>
</evidence>
<dbReference type="Proteomes" id="UP001200313">
    <property type="component" value="Unassembled WGS sequence"/>
</dbReference>
<gene>
    <name evidence="1" type="ORF">L0P79_09760</name>
</gene>
<protein>
    <submittedName>
        <fullName evidence="1">Uncharacterized protein</fullName>
    </submittedName>
</protein>
<comment type="caution">
    <text evidence="1">The sequence shown here is derived from an EMBL/GenBank/DDBJ whole genome shotgun (WGS) entry which is preliminary data.</text>
</comment>
<proteinExistence type="predicted"/>
<dbReference type="EMBL" id="JAKNJB010000015">
    <property type="protein sequence ID" value="MCG4527362.1"/>
    <property type="molecule type" value="Genomic_DNA"/>
</dbReference>
<keyword evidence="2" id="KW-1185">Reference proteome</keyword>
<reference evidence="1 2" key="1">
    <citation type="submission" date="2022-01" db="EMBL/GenBank/DDBJ databases">
        <title>Collection of gut derived symbiotic bacterial strains cultured from healthy donors.</title>
        <authorList>
            <person name="Lin H."/>
            <person name="Kohout C."/>
            <person name="Waligurski E."/>
            <person name="Pamer E.G."/>
        </authorList>
    </citation>
    <scope>NUCLEOTIDE SEQUENCE [LARGE SCALE GENOMIC DNA]</scope>
    <source>
        <strain evidence="1 2">DFI.3.7</strain>
    </source>
</reference>
<name>A0ABS9M981_9FIRM</name>
<evidence type="ECO:0000313" key="2">
    <source>
        <dbReference type="Proteomes" id="UP001200313"/>
    </source>
</evidence>
<sequence length="54" mass="6395">MGACFRAEHMDWAKQFWRDCGDERIDMAMLGYSNVCRNQCLHGGMRLRLNWGEK</sequence>
<dbReference type="RefSeq" id="WP_238074099.1">
    <property type="nucleotide sequence ID" value="NZ_JAKNJB010000015.1"/>
</dbReference>
<organism evidence="1 2">
    <name type="scientific">Intestinimonas massiliensis</name>
    <name type="common">ex Afouda et al. 2020</name>
    <dbReference type="NCBI Taxonomy" id="1673721"/>
    <lineage>
        <taxon>Bacteria</taxon>
        <taxon>Bacillati</taxon>
        <taxon>Bacillota</taxon>
        <taxon>Clostridia</taxon>
        <taxon>Eubacteriales</taxon>
        <taxon>Intestinimonas</taxon>
    </lineage>
</organism>